<dbReference type="InterPro" id="IPR000506">
    <property type="entry name" value="KARI_C"/>
</dbReference>
<evidence type="ECO:0000256" key="26">
    <source>
        <dbReference type="ARBA" id="ARBA00044279"/>
    </source>
</evidence>
<evidence type="ECO:0000256" key="18">
    <source>
        <dbReference type="ARBA" id="ARBA00023128"/>
    </source>
</evidence>
<feature type="domain" description="KARI C-terminal knotted" evidence="33">
    <location>
        <begin position="425"/>
        <end position="572"/>
    </location>
</feature>
<dbReference type="Gene3D" id="3.10.110.10">
    <property type="entry name" value="Ubiquitin Conjugating Enzyme"/>
    <property type="match status" value="1"/>
</dbReference>
<dbReference type="SUPFAM" id="SSF51735">
    <property type="entry name" value="NAD(P)-binding Rossmann-fold domains"/>
    <property type="match status" value="1"/>
</dbReference>
<dbReference type="GO" id="GO:0061654">
    <property type="term" value="F:NEDD8 conjugating enzyme activity"/>
    <property type="evidence" value="ECO:0007669"/>
    <property type="project" value="UniProtKB-EC"/>
</dbReference>
<evidence type="ECO:0000259" key="31">
    <source>
        <dbReference type="PROSITE" id="PS50127"/>
    </source>
</evidence>
<dbReference type="Proteomes" id="UP001303115">
    <property type="component" value="Unassembled WGS sequence"/>
</dbReference>
<dbReference type="FunFam" id="3.10.110.10:FF:000005">
    <property type="entry name" value="NEDD8-conjugating enzyme Ubc12"/>
    <property type="match status" value="1"/>
</dbReference>
<comment type="catalytic activity">
    <reaction evidence="22">
        <text>[E1 NEDD8-activating enzyme]-S-[NEDD8 protein]-yl-L-cysteine + [E2 NEDD8-conjugating enzyme]-L-cysteine = [E1 NEDD8-activating enzyme]-L-cysteine + [E2 NEDD8-conjugating enzyme]-S-[NEDD8-protein]-yl-L-cysteine.</text>
        <dbReference type="EC" id="2.3.2.34"/>
    </reaction>
</comment>
<dbReference type="SMART" id="SM00212">
    <property type="entry name" value="UBCc"/>
    <property type="match status" value="1"/>
</dbReference>
<evidence type="ECO:0000256" key="3">
    <source>
        <dbReference type="ARBA" id="ARBA00004864"/>
    </source>
</evidence>
<dbReference type="FunFam" id="1.10.1040.10:FF:000005">
    <property type="entry name" value="Ketol-acid reductoisomerase, mitochondrial"/>
    <property type="match status" value="1"/>
</dbReference>
<evidence type="ECO:0000256" key="7">
    <source>
        <dbReference type="ARBA" id="ARBA00013102"/>
    </source>
</evidence>
<evidence type="ECO:0000256" key="25">
    <source>
        <dbReference type="ARBA" id="ARBA00044092"/>
    </source>
</evidence>
<keyword evidence="14 29" id="KW-0460">Magnesium</keyword>
<keyword evidence="16" id="KW-0809">Transit peptide</keyword>
<dbReference type="EC" id="1.1.1.86" evidence="7"/>
<gene>
    <name evidence="34" type="ORF">C8A01DRAFT_49814</name>
</gene>
<dbReference type="FunFam" id="1.10.1040.10:FF:000003">
    <property type="entry name" value="Ketol-acid reductoisomerase, mitochondrial"/>
    <property type="match status" value="1"/>
</dbReference>
<dbReference type="PROSITE" id="PS00183">
    <property type="entry name" value="UBC_1"/>
    <property type="match status" value="1"/>
</dbReference>
<keyword evidence="15" id="KW-0521">NADP</keyword>
<dbReference type="InterPro" id="IPR013328">
    <property type="entry name" value="6PGD_dom2"/>
</dbReference>
<dbReference type="InterPro" id="IPR016135">
    <property type="entry name" value="UBQ-conjugating_enzyme/RWD"/>
</dbReference>
<dbReference type="Pfam" id="PF01450">
    <property type="entry name" value="KARI_C"/>
    <property type="match status" value="1"/>
</dbReference>
<keyword evidence="10 29" id="KW-0479">Metal-binding</keyword>
<dbReference type="AlphaFoldDB" id="A0AAN6SNH1"/>
<name>A0AAN6SNH1_9PEZI</name>
<dbReference type="EC" id="2.3.2.34" evidence="23"/>
<dbReference type="PANTHER" id="PTHR21371:SF1">
    <property type="entry name" value="KETOL-ACID REDUCTOISOMERASE, MITOCHONDRIAL"/>
    <property type="match status" value="1"/>
</dbReference>
<dbReference type="InterPro" id="IPR008927">
    <property type="entry name" value="6-PGluconate_DH-like_C_sf"/>
</dbReference>
<dbReference type="Gene3D" id="1.10.1040.10">
    <property type="entry name" value="N-(1-d-carboxylethyl)-l-norvaline Dehydrogenase, domain 2"/>
    <property type="match status" value="3"/>
</dbReference>
<dbReference type="GO" id="GO:0046872">
    <property type="term" value="F:metal ion binding"/>
    <property type="evidence" value="ECO:0007669"/>
    <property type="project" value="UniProtKB-UniRule"/>
</dbReference>
<evidence type="ECO:0000313" key="35">
    <source>
        <dbReference type="Proteomes" id="UP001303115"/>
    </source>
</evidence>
<dbReference type="InterPro" id="IPR013023">
    <property type="entry name" value="KARI"/>
</dbReference>
<evidence type="ECO:0000256" key="21">
    <source>
        <dbReference type="ARBA" id="ARBA00030593"/>
    </source>
</evidence>
<keyword evidence="19 29" id="KW-0100">Branched-chain amino acid biosynthesis</keyword>
<evidence type="ECO:0000256" key="22">
    <source>
        <dbReference type="ARBA" id="ARBA00043698"/>
    </source>
</evidence>
<evidence type="ECO:0000256" key="13">
    <source>
        <dbReference type="ARBA" id="ARBA00022840"/>
    </source>
</evidence>
<dbReference type="SUPFAM" id="SSF48179">
    <property type="entry name" value="6-phosphogluconate dehydrogenase C-terminal domain-like"/>
    <property type="match status" value="1"/>
</dbReference>
<evidence type="ECO:0000259" key="33">
    <source>
        <dbReference type="PROSITE" id="PS51851"/>
    </source>
</evidence>
<keyword evidence="12" id="KW-0833">Ubl conjugation pathway</keyword>
<organism evidence="34 35">
    <name type="scientific">Parachaetomium inaequale</name>
    <dbReference type="NCBI Taxonomy" id="2588326"/>
    <lineage>
        <taxon>Eukaryota</taxon>
        <taxon>Fungi</taxon>
        <taxon>Dikarya</taxon>
        <taxon>Ascomycota</taxon>
        <taxon>Pezizomycotina</taxon>
        <taxon>Sordariomycetes</taxon>
        <taxon>Sordariomycetidae</taxon>
        <taxon>Sordariales</taxon>
        <taxon>Chaetomiaceae</taxon>
        <taxon>Parachaetomium</taxon>
    </lineage>
</organism>
<evidence type="ECO:0000256" key="27">
    <source>
        <dbReference type="ARBA" id="ARBA00044315"/>
    </source>
</evidence>
<feature type="binding site" evidence="29">
    <location>
        <position position="473"/>
    </location>
    <ligand>
        <name>Mg(2+)</name>
        <dbReference type="ChEBI" id="CHEBI:18420"/>
        <label>2</label>
    </ligand>
</feature>
<dbReference type="PANTHER" id="PTHR21371">
    <property type="entry name" value="KETOL-ACID REDUCTOISOMERASE, MITOCHONDRIAL"/>
    <property type="match status" value="1"/>
</dbReference>
<dbReference type="Pfam" id="PF00179">
    <property type="entry name" value="UQ_con"/>
    <property type="match status" value="1"/>
</dbReference>
<dbReference type="Gene3D" id="3.40.50.720">
    <property type="entry name" value="NAD(P)-binding Rossmann-like Domain"/>
    <property type="match status" value="1"/>
</dbReference>
<evidence type="ECO:0000259" key="32">
    <source>
        <dbReference type="PROSITE" id="PS51850"/>
    </source>
</evidence>
<keyword evidence="9" id="KW-0808">Transferase</keyword>
<evidence type="ECO:0000256" key="17">
    <source>
        <dbReference type="ARBA" id="ARBA00023002"/>
    </source>
</evidence>
<feature type="binding site" evidence="29">
    <location>
        <position position="437"/>
    </location>
    <ligand>
        <name>Mg(2+)</name>
        <dbReference type="ChEBI" id="CHEBI:18420"/>
        <label>1</label>
    </ligand>
</feature>
<evidence type="ECO:0000256" key="11">
    <source>
        <dbReference type="ARBA" id="ARBA00022741"/>
    </source>
</evidence>
<evidence type="ECO:0000256" key="8">
    <source>
        <dbReference type="ARBA" id="ARBA00022605"/>
    </source>
</evidence>
<evidence type="ECO:0000256" key="24">
    <source>
        <dbReference type="ARBA" id="ARBA00044084"/>
    </source>
</evidence>
<dbReference type="PROSITE" id="PS51850">
    <property type="entry name" value="KARI_N"/>
    <property type="match status" value="1"/>
</dbReference>
<comment type="pathway">
    <text evidence="3">Amino-acid biosynthesis; L-valine biosynthesis; L-valine from pyruvate: step 2/4.</text>
</comment>
<keyword evidence="18" id="KW-0496">Mitochondrion</keyword>
<comment type="subcellular location">
    <subcellularLocation>
        <location evidence="2">Mitochondrion</location>
    </subcellularLocation>
</comment>
<feature type="binding site" evidence="29">
    <location>
        <position position="433"/>
    </location>
    <ligand>
        <name>Mg(2+)</name>
        <dbReference type="ChEBI" id="CHEBI:18420"/>
        <label>2</label>
    </ligand>
</feature>
<evidence type="ECO:0000256" key="9">
    <source>
        <dbReference type="ARBA" id="ARBA00022679"/>
    </source>
</evidence>
<dbReference type="PROSITE" id="PS50127">
    <property type="entry name" value="UBC_2"/>
    <property type="match status" value="1"/>
</dbReference>
<evidence type="ECO:0000256" key="30">
    <source>
        <dbReference type="PROSITE-ProRule" id="PRU10133"/>
    </source>
</evidence>
<evidence type="ECO:0000256" key="10">
    <source>
        <dbReference type="ARBA" id="ARBA00022723"/>
    </source>
</evidence>
<dbReference type="GO" id="GO:0004455">
    <property type="term" value="F:ketol-acid reductoisomerase activity"/>
    <property type="evidence" value="ECO:0007669"/>
    <property type="project" value="UniProtKB-UniRule"/>
</dbReference>
<evidence type="ECO:0000256" key="1">
    <source>
        <dbReference type="ARBA" id="ARBA00001946"/>
    </source>
</evidence>
<dbReference type="FunFam" id="3.40.50.720:FF:000167">
    <property type="entry name" value="Ketol-acid reductoisomerase, mitochondrial"/>
    <property type="match status" value="1"/>
</dbReference>
<evidence type="ECO:0000256" key="29">
    <source>
        <dbReference type="PROSITE-ProRule" id="PRU01198"/>
    </source>
</evidence>
<evidence type="ECO:0000256" key="20">
    <source>
        <dbReference type="ARBA" id="ARBA00030209"/>
    </source>
</evidence>
<proteinExistence type="inferred from homology"/>
<dbReference type="PROSITE" id="PS51851">
    <property type="entry name" value="KARI_C"/>
    <property type="match status" value="1"/>
</dbReference>
<dbReference type="InterPro" id="IPR023313">
    <property type="entry name" value="UBQ-conjugating_AS"/>
</dbReference>
<sequence length="574" mass="63849">MLKIWSMQKAENAAEGTGAAAPKKKKVTAAQLRVQKDLSELSLGSTMSTDFPDPDNILSFVLYIEPDEGMYKGGRFSFTFNITPSFPHEPPKVLCQEKIYHPNIDLEGKVCLNILREDWKPVLNLNAVIVGLQFLFLEPNASDPLNKEAAEDLRNNRDGFKRNVKQAMAGGTVRGETFSKALRPLARQLASPAVQKRTFIAAAGAVRASAVAARAVAAPQQQVRGVKTMDFAGHKEEVYERADWPQEKLLEYFKNDTLALIGYGSQGHGQGLNLRDNGLNVIIGVRKNGKSWEDAIQDGWVPGKNLFEVDEAISRGTIVMNLLSDAAQSETWPALKPQITKGKTLYFSHGFSPVFKDLTKVEVPTDVDVILCAPKGSGRTVRSLFREGRGINSSFAVYQDVTGKAKEKAIAMGVAIGSGYLYETTFEKEVYSDLYGERGCLMGGIHGMFLAQYEVLRENGHSPSEAFNETVEEATQSLYPLIGANGMDWMFEACSTTARRGAIDWTPRFKDALKPVFNQLYDSVKTGEETKRSLEYNSQPDYRQRYEAEMEEIRNLEIWRAGKSVRSLRPENQK</sequence>
<keyword evidence="8 29" id="KW-0028">Amino-acid biosynthesis</keyword>
<feature type="binding site" evidence="29">
    <location>
        <position position="495"/>
    </location>
    <ligand>
        <name>substrate</name>
    </ligand>
</feature>
<dbReference type="GO" id="GO:0009097">
    <property type="term" value="P:isoleucine biosynthetic process"/>
    <property type="evidence" value="ECO:0007669"/>
    <property type="project" value="UniProtKB-UniRule"/>
</dbReference>
<evidence type="ECO:0000256" key="19">
    <source>
        <dbReference type="ARBA" id="ARBA00023304"/>
    </source>
</evidence>
<comment type="pathway">
    <text evidence="5">Protein modification; protein neddylation.</text>
</comment>
<keyword evidence="35" id="KW-1185">Reference proteome</keyword>
<dbReference type="InterPro" id="IPR013116">
    <property type="entry name" value="KARI_N"/>
</dbReference>
<comment type="caution">
    <text evidence="34">The sequence shown here is derived from an EMBL/GenBank/DDBJ whole genome shotgun (WGS) entry which is preliminary data.</text>
</comment>
<evidence type="ECO:0000256" key="12">
    <source>
        <dbReference type="ARBA" id="ARBA00022786"/>
    </source>
</evidence>
<comment type="pathway">
    <text evidence="4">Amino-acid biosynthesis; L-isoleucine biosynthesis; L-isoleucine from 2-oxobutanoate: step 2/4.</text>
</comment>
<keyword evidence="13" id="KW-0067">ATP-binding</keyword>
<evidence type="ECO:0000256" key="16">
    <source>
        <dbReference type="ARBA" id="ARBA00022946"/>
    </source>
</evidence>
<dbReference type="GO" id="GO:0005759">
    <property type="term" value="C:mitochondrial matrix"/>
    <property type="evidence" value="ECO:0007669"/>
    <property type="project" value="UniProtKB-ARBA"/>
</dbReference>
<dbReference type="InterPro" id="IPR036291">
    <property type="entry name" value="NAD(P)-bd_dom_sf"/>
</dbReference>
<evidence type="ECO:0000256" key="15">
    <source>
        <dbReference type="ARBA" id="ARBA00022857"/>
    </source>
</evidence>
<comment type="cofactor">
    <cofactor evidence="1">
        <name>Mg(2+)</name>
        <dbReference type="ChEBI" id="CHEBI:18420"/>
    </cofactor>
</comment>
<evidence type="ECO:0000313" key="34">
    <source>
        <dbReference type="EMBL" id="KAK4033630.1"/>
    </source>
</evidence>
<dbReference type="InterPro" id="IPR000608">
    <property type="entry name" value="UBC"/>
</dbReference>
<evidence type="ECO:0000256" key="28">
    <source>
        <dbReference type="ARBA" id="ARBA00072637"/>
    </source>
</evidence>
<dbReference type="GO" id="GO:0005524">
    <property type="term" value="F:ATP binding"/>
    <property type="evidence" value="ECO:0007669"/>
    <property type="project" value="UniProtKB-KW"/>
</dbReference>
<dbReference type="EMBL" id="MU854518">
    <property type="protein sequence ID" value="KAK4033630.1"/>
    <property type="molecule type" value="Genomic_DNA"/>
</dbReference>
<dbReference type="CDD" id="cd23794">
    <property type="entry name" value="UBCc_UBE2F_UBE2M"/>
    <property type="match status" value="1"/>
</dbReference>
<protein>
    <recommendedName>
        <fullName evidence="28">Ketol-acid reductoisomerase, mitochondrial</fullName>
        <ecNumber evidence="7">1.1.1.86</ecNumber>
        <ecNumber evidence="23">2.3.2.34</ecNumber>
    </recommendedName>
    <alternativeName>
        <fullName evidence="21">Acetohydroxy-acid reductoisomerase</fullName>
    </alternativeName>
    <alternativeName>
        <fullName evidence="20">Alpha-keto-beta-hydroxylacyl reductoisomerase</fullName>
    </alternativeName>
    <alternativeName>
        <fullName evidence="24 25">NEDD8-conjugating enzyme Ubc12</fullName>
    </alternativeName>
    <alternativeName>
        <fullName evidence="26">RUB1-conjugating enzyme</fullName>
    </alternativeName>
    <alternativeName>
        <fullName evidence="27">Ubiquitin carrier protein 12</fullName>
    </alternativeName>
</protein>
<accession>A0AAN6SNH1</accession>
<dbReference type="GO" id="GO:0009099">
    <property type="term" value="P:L-valine biosynthetic process"/>
    <property type="evidence" value="ECO:0007669"/>
    <property type="project" value="UniProtKB-UniRule"/>
</dbReference>
<dbReference type="FunFam" id="1.10.1040.10:FF:000013">
    <property type="entry name" value="Ketol-acid reductoisomerase, mitochondrial"/>
    <property type="match status" value="1"/>
</dbReference>
<evidence type="ECO:0000256" key="6">
    <source>
        <dbReference type="ARBA" id="ARBA00010318"/>
    </source>
</evidence>
<feature type="domain" description="KARI N-terminal Rossmann" evidence="32">
    <location>
        <begin position="235"/>
        <end position="424"/>
    </location>
</feature>
<keyword evidence="17 29" id="KW-0560">Oxidoreductase</keyword>
<dbReference type="NCBIfam" id="TIGR00465">
    <property type="entry name" value="ilvC"/>
    <property type="match status" value="1"/>
</dbReference>
<dbReference type="Pfam" id="PF07991">
    <property type="entry name" value="KARI_N"/>
    <property type="match status" value="1"/>
</dbReference>
<feature type="domain" description="UBC core" evidence="31">
    <location>
        <begin position="29"/>
        <end position="173"/>
    </location>
</feature>
<feature type="binding site" evidence="29">
    <location>
        <position position="433"/>
    </location>
    <ligand>
        <name>Mg(2+)</name>
        <dbReference type="ChEBI" id="CHEBI:18420"/>
        <label>1</label>
    </ligand>
</feature>
<evidence type="ECO:0000256" key="4">
    <source>
        <dbReference type="ARBA" id="ARBA00004885"/>
    </source>
</evidence>
<feature type="binding site" evidence="29">
    <location>
        <position position="469"/>
    </location>
    <ligand>
        <name>Mg(2+)</name>
        <dbReference type="ChEBI" id="CHEBI:18420"/>
        <label>2</label>
    </ligand>
</feature>
<evidence type="ECO:0000256" key="14">
    <source>
        <dbReference type="ARBA" id="ARBA00022842"/>
    </source>
</evidence>
<reference evidence="35" key="1">
    <citation type="journal article" date="2023" name="Mol. Phylogenet. Evol.">
        <title>Genome-scale phylogeny and comparative genomics of the fungal order Sordariales.</title>
        <authorList>
            <person name="Hensen N."/>
            <person name="Bonometti L."/>
            <person name="Westerberg I."/>
            <person name="Brannstrom I.O."/>
            <person name="Guillou S."/>
            <person name="Cros-Aarteil S."/>
            <person name="Calhoun S."/>
            <person name="Haridas S."/>
            <person name="Kuo A."/>
            <person name="Mondo S."/>
            <person name="Pangilinan J."/>
            <person name="Riley R."/>
            <person name="LaButti K."/>
            <person name="Andreopoulos B."/>
            <person name="Lipzen A."/>
            <person name="Chen C."/>
            <person name="Yan M."/>
            <person name="Daum C."/>
            <person name="Ng V."/>
            <person name="Clum A."/>
            <person name="Steindorff A."/>
            <person name="Ohm R.A."/>
            <person name="Martin F."/>
            <person name="Silar P."/>
            <person name="Natvig D.O."/>
            <person name="Lalanne C."/>
            <person name="Gautier V."/>
            <person name="Ament-Velasquez S.L."/>
            <person name="Kruys A."/>
            <person name="Hutchinson M.I."/>
            <person name="Powell A.J."/>
            <person name="Barry K."/>
            <person name="Miller A.N."/>
            <person name="Grigoriev I.V."/>
            <person name="Debuchy R."/>
            <person name="Gladieux P."/>
            <person name="Hiltunen Thoren M."/>
            <person name="Johannesson H."/>
        </authorList>
    </citation>
    <scope>NUCLEOTIDE SEQUENCE [LARGE SCALE GENOMIC DNA]</scope>
    <source>
        <strain evidence="35">CBS 284.82</strain>
    </source>
</reference>
<evidence type="ECO:0000256" key="5">
    <source>
        <dbReference type="ARBA" id="ARBA00005032"/>
    </source>
</evidence>
<evidence type="ECO:0000256" key="23">
    <source>
        <dbReference type="ARBA" id="ARBA00044047"/>
    </source>
</evidence>
<keyword evidence="11" id="KW-0547">Nucleotide-binding</keyword>
<dbReference type="SUPFAM" id="SSF54495">
    <property type="entry name" value="UBC-like"/>
    <property type="match status" value="1"/>
</dbReference>
<comment type="similarity">
    <text evidence="6 29">Belongs to the ketol-acid reductoisomerase family.</text>
</comment>
<feature type="active site" description="Glycyl thioester intermediate" evidence="30">
    <location>
        <position position="111"/>
    </location>
</feature>
<evidence type="ECO:0000256" key="2">
    <source>
        <dbReference type="ARBA" id="ARBA00004173"/>
    </source>
</evidence>